<comment type="caution">
    <text evidence="1">The sequence shown here is derived from an EMBL/GenBank/DDBJ whole genome shotgun (WGS) entry which is preliminary data.</text>
</comment>
<keyword evidence="2" id="KW-1185">Reference proteome</keyword>
<protein>
    <submittedName>
        <fullName evidence="1">34213_t:CDS:1</fullName>
    </submittedName>
</protein>
<evidence type="ECO:0000313" key="1">
    <source>
        <dbReference type="EMBL" id="CAG8850833.1"/>
    </source>
</evidence>
<name>A0ACA9SYT0_9GLOM</name>
<proteinExistence type="predicted"/>
<feature type="non-terminal residue" evidence="1">
    <location>
        <position position="1"/>
    </location>
</feature>
<gene>
    <name evidence="1" type="ORF">RPERSI_LOCUS36281</name>
</gene>
<dbReference type="Proteomes" id="UP000789920">
    <property type="component" value="Unassembled WGS sequence"/>
</dbReference>
<evidence type="ECO:0000313" key="2">
    <source>
        <dbReference type="Proteomes" id="UP000789920"/>
    </source>
</evidence>
<sequence>TEIEPATAFDKLIISFNDYFGHVVGATTHPLEIGQAMIAETFNAIVPSLIPDA</sequence>
<accession>A0ACA9SYT0</accession>
<feature type="non-terminal residue" evidence="1">
    <location>
        <position position="53"/>
    </location>
</feature>
<dbReference type="EMBL" id="CAJVQC010172866">
    <property type="protein sequence ID" value="CAG8850833.1"/>
    <property type="molecule type" value="Genomic_DNA"/>
</dbReference>
<organism evidence="1 2">
    <name type="scientific">Racocetra persica</name>
    <dbReference type="NCBI Taxonomy" id="160502"/>
    <lineage>
        <taxon>Eukaryota</taxon>
        <taxon>Fungi</taxon>
        <taxon>Fungi incertae sedis</taxon>
        <taxon>Mucoromycota</taxon>
        <taxon>Glomeromycotina</taxon>
        <taxon>Glomeromycetes</taxon>
        <taxon>Diversisporales</taxon>
        <taxon>Gigasporaceae</taxon>
        <taxon>Racocetra</taxon>
    </lineage>
</organism>
<reference evidence="1" key="1">
    <citation type="submission" date="2021-06" db="EMBL/GenBank/DDBJ databases">
        <authorList>
            <person name="Kallberg Y."/>
            <person name="Tangrot J."/>
            <person name="Rosling A."/>
        </authorList>
    </citation>
    <scope>NUCLEOTIDE SEQUENCE</scope>
    <source>
        <strain evidence="1">MA461A</strain>
    </source>
</reference>